<evidence type="ECO:0000256" key="6">
    <source>
        <dbReference type="SAM" id="Phobius"/>
    </source>
</evidence>
<dbReference type="AlphaFoldDB" id="A0A160THP1"/>
<gene>
    <name evidence="7" type="ORF">MGWOODY_Smn3081</name>
</gene>
<evidence type="ECO:0000313" key="7">
    <source>
        <dbReference type="EMBL" id="CUS43813.1"/>
    </source>
</evidence>
<dbReference type="PANTHER" id="PTHR39087:SF2">
    <property type="entry name" value="UPF0104 MEMBRANE PROTEIN MJ1595"/>
    <property type="match status" value="1"/>
</dbReference>
<dbReference type="NCBIfam" id="TIGR03476">
    <property type="entry name" value="HpnL"/>
    <property type="match status" value="1"/>
</dbReference>
<evidence type="ECO:0000256" key="3">
    <source>
        <dbReference type="ARBA" id="ARBA00022692"/>
    </source>
</evidence>
<accession>A0A160THP1</accession>
<evidence type="ECO:0000256" key="4">
    <source>
        <dbReference type="ARBA" id="ARBA00022989"/>
    </source>
</evidence>
<dbReference type="PANTHER" id="PTHR39087">
    <property type="entry name" value="UPF0104 MEMBRANE PROTEIN MJ1595"/>
    <property type="match status" value="1"/>
</dbReference>
<dbReference type="InterPro" id="IPR022791">
    <property type="entry name" value="L-PG_synthase/AglD"/>
</dbReference>
<name>A0A160THP1_9ZZZZ</name>
<dbReference type="Pfam" id="PF03706">
    <property type="entry name" value="LPG_synthase_TM"/>
    <property type="match status" value="1"/>
</dbReference>
<keyword evidence="2" id="KW-1003">Cell membrane</keyword>
<feature type="transmembrane region" description="Helical" evidence="6">
    <location>
        <begin position="146"/>
        <end position="168"/>
    </location>
</feature>
<protein>
    <submittedName>
        <fullName evidence="7">Predicted integral membrane protein</fullName>
    </submittedName>
</protein>
<dbReference type="EMBL" id="CZQE01000086">
    <property type="protein sequence ID" value="CUS43813.1"/>
    <property type="molecule type" value="Genomic_DNA"/>
</dbReference>
<comment type="subcellular location">
    <subcellularLocation>
        <location evidence="1">Cell membrane</location>
        <topology evidence="1">Multi-pass membrane protein</topology>
    </subcellularLocation>
</comment>
<evidence type="ECO:0000256" key="2">
    <source>
        <dbReference type="ARBA" id="ARBA00022475"/>
    </source>
</evidence>
<proteinExistence type="predicted"/>
<organism evidence="7">
    <name type="scientific">hydrothermal vent metagenome</name>
    <dbReference type="NCBI Taxonomy" id="652676"/>
    <lineage>
        <taxon>unclassified sequences</taxon>
        <taxon>metagenomes</taxon>
        <taxon>ecological metagenomes</taxon>
    </lineage>
</organism>
<evidence type="ECO:0000256" key="1">
    <source>
        <dbReference type="ARBA" id="ARBA00004651"/>
    </source>
</evidence>
<reference evidence="7" key="1">
    <citation type="submission" date="2015-10" db="EMBL/GenBank/DDBJ databases">
        <authorList>
            <person name="Gilbert D.G."/>
        </authorList>
    </citation>
    <scope>NUCLEOTIDE SEQUENCE</scope>
</reference>
<sequence>MLLATLAGLAAAVWAFGSIGFGSVLAVAGRIGIDGFLVFCAFSIGTFFILGAAWLAAAPGEPLDRVSLFAWARAVREAVSDLLPFSQIGGIVVGTRTLTSAGVPASRVYASFVVDMTTEMGAQLVFTLFGLAMMVTLLAAGGEAAALRPLILGGTGMMIAGMVMFFFAQRPALGLAGRVAQHFLPGSVVAMTGITDALRETYARRRRVALAFALNLLGWIASGVGGWIVLLMMGADISIWSALSIESLIFTLRSVAFAVPGAIGVQEAAYALAAPLFGLPPETALALSLAKRARDLAIGLPTLILWQVGEMRAVVLASRRG</sequence>
<keyword evidence="5 6" id="KW-0472">Membrane</keyword>
<feature type="transmembrane region" description="Helical" evidence="6">
    <location>
        <begin position="36"/>
        <end position="57"/>
    </location>
</feature>
<feature type="transmembrane region" description="Helical" evidence="6">
    <location>
        <begin position="121"/>
        <end position="140"/>
    </location>
</feature>
<feature type="transmembrane region" description="Helical" evidence="6">
    <location>
        <begin position="208"/>
        <end position="231"/>
    </location>
</feature>
<keyword evidence="4 6" id="KW-1133">Transmembrane helix</keyword>
<keyword evidence="3 6" id="KW-0812">Transmembrane</keyword>
<evidence type="ECO:0000256" key="5">
    <source>
        <dbReference type="ARBA" id="ARBA00023136"/>
    </source>
</evidence>
<dbReference type="GO" id="GO:0005886">
    <property type="term" value="C:plasma membrane"/>
    <property type="evidence" value="ECO:0007669"/>
    <property type="project" value="UniProtKB-SubCell"/>
</dbReference>